<dbReference type="InterPro" id="IPR029058">
    <property type="entry name" value="AB_hydrolase_fold"/>
</dbReference>
<dbReference type="InterPro" id="IPR050300">
    <property type="entry name" value="GDXG_lipolytic_enzyme"/>
</dbReference>
<keyword evidence="3" id="KW-1185">Reference proteome</keyword>
<name>A0A0N5BBM2_STREA</name>
<feature type="domain" description="Alpha/beta hydrolase fold-3" evidence="2">
    <location>
        <begin position="82"/>
        <end position="236"/>
    </location>
</feature>
<dbReference type="STRING" id="174720.A0A0N5BBM2"/>
<dbReference type="Proteomes" id="UP000046392">
    <property type="component" value="Unplaced"/>
</dbReference>
<evidence type="ECO:0000259" key="2">
    <source>
        <dbReference type="Pfam" id="PF07859"/>
    </source>
</evidence>
<feature type="domain" description="Alpha/beta hydrolase fold-3" evidence="2">
    <location>
        <begin position="297"/>
        <end position="360"/>
    </location>
</feature>
<reference evidence="4" key="1">
    <citation type="submission" date="2017-02" db="UniProtKB">
        <authorList>
            <consortium name="WormBaseParasite"/>
        </authorList>
    </citation>
    <scope>IDENTIFICATION</scope>
</reference>
<dbReference type="PANTHER" id="PTHR48081">
    <property type="entry name" value="AB HYDROLASE SUPERFAMILY PROTEIN C4A8.06C"/>
    <property type="match status" value="1"/>
</dbReference>
<sequence length="385" mass="44421">MKEDFKSKSIDMALFIFNDCIGDFIDNTLGYKALIKWKRIVVSIPNIIPKPIPNWIEIRDEKINNVKCRVYQPKIRRNDRLIIYIHGGGWAILRPCDFDSVLLPILEKEGCMAISIDYSLSPENKYPVAVNECWDVCDGVLNKSALQKYKIDPSKCIIMGDSAGGSMAAVVCQRAIKSGNQKFLGQVLIYPCTNMIDYQTHSQLEFHYKGLSGDKFLTPVTMARYGLMYLGVAPTKEKILIMNQNGHICDEFFKNEEFKKCYEFEYLPDEYKLYKRIERKPEITNEFLEMKREVFPHLLDPDFSPLFSPPEIFKQMPKTLVLTADQDILRDDGIMYGTKINCHGGDSINKNYLDARHGCLNIPFDKYKEHMISDITNFLKNLPNN</sequence>
<evidence type="ECO:0000313" key="4">
    <source>
        <dbReference type="WBParaSite" id="SPAL_0000342800.1"/>
    </source>
</evidence>
<organism evidence="3 4">
    <name type="scientific">Strongyloides papillosus</name>
    <name type="common">Intestinal threadworm</name>
    <dbReference type="NCBI Taxonomy" id="174720"/>
    <lineage>
        <taxon>Eukaryota</taxon>
        <taxon>Metazoa</taxon>
        <taxon>Ecdysozoa</taxon>
        <taxon>Nematoda</taxon>
        <taxon>Chromadorea</taxon>
        <taxon>Rhabditida</taxon>
        <taxon>Tylenchina</taxon>
        <taxon>Panagrolaimomorpha</taxon>
        <taxon>Strongyloidoidea</taxon>
        <taxon>Strongyloididae</taxon>
        <taxon>Strongyloides</taxon>
    </lineage>
</organism>
<dbReference type="PANTHER" id="PTHR48081:SF32">
    <property type="entry name" value="ALPHA_BETA HYDROLASE FOLD-3 DOMAIN-CONTAINING PROTEIN"/>
    <property type="match status" value="1"/>
</dbReference>
<protein>
    <submittedName>
        <fullName evidence="4">Abhydrolase_3 domain-containing protein</fullName>
    </submittedName>
</protein>
<proteinExistence type="predicted"/>
<evidence type="ECO:0000256" key="1">
    <source>
        <dbReference type="ARBA" id="ARBA00022801"/>
    </source>
</evidence>
<dbReference type="AlphaFoldDB" id="A0A0N5BBM2"/>
<dbReference type="Pfam" id="PF07859">
    <property type="entry name" value="Abhydrolase_3"/>
    <property type="match status" value="2"/>
</dbReference>
<dbReference type="WBParaSite" id="SPAL_0000342800.1">
    <property type="protein sequence ID" value="SPAL_0000342800.1"/>
    <property type="gene ID" value="SPAL_0000342800"/>
</dbReference>
<evidence type="ECO:0000313" key="3">
    <source>
        <dbReference type="Proteomes" id="UP000046392"/>
    </source>
</evidence>
<dbReference type="Gene3D" id="3.40.50.1820">
    <property type="entry name" value="alpha/beta hydrolase"/>
    <property type="match status" value="1"/>
</dbReference>
<dbReference type="SUPFAM" id="SSF53474">
    <property type="entry name" value="alpha/beta-Hydrolases"/>
    <property type="match status" value="1"/>
</dbReference>
<dbReference type="GO" id="GO:0016787">
    <property type="term" value="F:hydrolase activity"/>
    <property type="evidence" value="ECO:0007669"/>
    <property type="project" value="UniProtKB-KW"/>
</dbReference>
<dbReference type="InterPro" id="IPR013094">
    <property type="entry name" value="AB_hydrolase_3"/>
</dbReference>
<accession>A0A0N5BBM2</accession>
<keyword evidence="1" id="KW-0378">Hydrolase</keyword>